<evidence type="ECO:0000313" key="3">
    <source>
        <dbReference type="Proteomes" id="UP000663193"/>
    </source>
</evidence>
<reference evidence="3" key="1">
    <citation type="journal article" date="2021" name="BMC Genomics">
        <title>Chromosome-level genome assembly and manually-curated proteome of model necrotroph Parastagonospora nodorum Sn15 reveals a genome-wide trove of candidate effector homologs, and redundancy of virulence-related functions within an accessory chromosome.</title>
        <authorList>
            <person name="Bertazzoni S."/>
            <person name="Jones D.A.B."/>
            <person name="Phan H.T."/>
            <person name="Tan K.-C."/>
            <person name="Hane J.K."/>
        </authorList>
    </citation>
    <scope>NUCLEOTIDE SEQUENCE [LARGE SCALE GENOMIC DNA]</scope>
    <source>
        <strain evidence="3">SN15 / ATCC MYA-4574 / FGSC 10173)</strain>
    </source>
</reference>
<evidence type="ECO:0000256" key="1">
    <source>
        <dbReference type="SAM" id="MobiDB-lite"/>
    </source>
</evidence>
<accession>A0A7U2FEJ1</accession>
<dbReference type="AlphaFoldDB" id="A0A7U2FEJ1"/>
<evidence type="ECO:0000313" key="2">
    <source>
        <dbReference type="EMBL" id="QRD01540.1"/>
    </source>
</evidence>
<protein>
    <submittedName>
        <fullName evidence="2">Uncharacterized protein</fullName>
    </submittedName>
</protein>
<proteinExistence type="predicted"/>
<sequence>MSEGEALGKLRRPGEGEVPQESFVKMMHQSSALSRRMRRLEVCRCSVREGGPFRTM</sequence>
<organism evidence="2 3">
    <name type="scientific">Phaeosphaeria nodorum (strain SN15 / ATCC MYA-4574 / FGSC 10173)</name>
    <name type="common">Glume blotch fungus</name>
    <name type="synonym">Parastagonospora nodorum</name>
    <dbReference type="NCBI Taxonomy" id="321614"/>
    <lineage>
        <taxon>Eukaryota</taxon>
        <taxon>Fungi</taxon>
        <taxon>Dikarya</taxon>
        <taxon>Ascomycota</taxon>
        <taxon>Pezizomycotina</taxon>
        <taxon>Dothideomycetes</taxon>
        <taxon>Pleosporomycetidae</taxon>
        <taxon>Pleosporales</taxon>
        <taxon>Pleosporineae</taxon>
        <taxon>Phaeosphaeriaceae</taxon>
        <taxon>Parastagonospora</taxon>
    </lineage>
</organism>
<name>A0A7U2FEJ1_PHANO</name>
<dbReference type="EMBL" id="CP069034">
    <property type="protein sequence ID" value="QRD01540.1"/>
    <property type="molecule type" value="Genomic_DNA"/>
</dbReference>
<keyword evidence="3" id="KW-1185">Reference proteome</keyword>
<dbReference type="Proteomes" id="UP000663193">
    <property type="component" value="Chromosome 12"/>
</dbReference>
<feature type="region of interest" description="Disordered" evidence="1">
    <location>
        <begin position="1"/>
        <end position="22"/>
    </location>
</feature>
<dbReference type="VEuPathDB" id="FungiDB:JI435_416950"/>
<gene>
    <name evidence="2" type="ORF">JI435_416950</name>
</gene>
<feature type="compositionally biased region" description="Basic and acidic residues" evidence="1">
    <location>
        <begin position="1"/>
        <end position="15"/>
    </location>
</feature>